<evidence type="ECO:0000256" key="1">
    <source>
        <dbReference type="SAM" id="SignalP"/>
    </source>
</evidence>
<protein>
    <recommendedName>
        <fullName evidence="4">DNRLRE domain-containing protein</fullName>
    </recommendedName>
</protein>
<accession>A0A7W8Z0X4</accession>
<evidence type="ECO:0000313" key="3">
    <source>
        <dbReference type="Proteomes" id="UP000588112"/>
    </source>
</evidence>
<sequence length="513" mass="56481">MALAVALAALAMPTAAEAVQTADIPRSQWTYVSSKHQNETHWQEDRVFVGYLEHPKDITRAFFQLDLASVSSAERIIEVWFGVRRAHSSECHRDVEVWETGDISPSTSWKHQPEWQRLLVAARGPFCINTMSFRITSAIQEAVSAGRNHITLGLKSIDETDPAIRHELYDNGGLSVTYNNPPNLPIETAVTPDSRRCAGTPSPHPYVNVVTPTLSAKLTDPDSKVDGEEGHELEQVRGRFEWATQDGVKLGEEVTNLGYAGDRFCVTVPAGQLAADSTYRWRVRAENPYPVGSLGSGEVDYDLSEWTPWQEFTVDTAAPGQPPLVSSDDYPQDVPSGHAYLPGAFTFTPNGVDDIAAYAYTFDSMLRQIPAAADGSLTVTLKPRRDFTNCLNVRSIDRAGNRSPETRYCFTVKRAEHQPTISSSTYPKWGAEPGGGVGIPGEFVFNSGDLADIVTTFRYSYNEVNQVPVDGDGSAKVSLTPTQPGLNRVFAEALDRDGAVVWSYSYYFEVKES</sequence>
<feature type="chain" id="PRO_5031416826" description="DNRLRE domain-containing protein" evidence="1">
    <location>
        <begin position="19"/>
        <end position="513"/>
    </location>
</feature>
<dbReference type="InterPro" id="IPR013783">
    <property type="entry name" value="Ig-like_fold"/>
</dbReference>
<organism evidence="2 3">
    <name type="scientific">Sphaerisporangium krabiense</name>
    <dbReference type="NCBI Taxonomy" id="763782"/>
    <lineage>
        <taxon>Bacteria</taxon>
        <taxon>Bacillati</taxon>
        <taxon>Actinomycetota</taxon>
        <taxon>Actinomycetes</taxon>
        <taxon>Streptosporangiales</taxon>
        <taxon>Streptosporangiaceae</taxon>
        <taxon>Sphaerisporangium</taxon>
    </lineage>
</organism>
<name>A0A7W8Z0X4_9ACTN</name>
<evidence type="ECO:0008006" key="4">
    <source>
        <dbReference type="Google" id="ProtNLM"/>
    </source>
</evidence>
<evidence type="ECO:0000313" key="2">
    <source>
        <dbReference type="EMBL" id="MBB5625443.1"/>
    </source>
</evidence>
<reference evidence="2 3" key="1">
    <citation type="submission" date="2020-08" db="EMBL/GenBank/DDBJ databases">
        <title>Sequencing the genomes of 1000 actinobacteria strains.</title>
        <authorList>
            <person name="Klenk H.-P."/>
        </authorList>
    </citation>
    <scope>NUCLEOTIDE SEQUENCE [LARGE SCALE GENOMIC DNA]</scope>
    <source>
        <strain evidence="2 3">DSM 45790</strain>
    </source>
</reference>
<proteinExistence type="predicted"/>
<keyword evidence="1" id="KW-0732">Signal</keyword>
<dbReference type="RefSeq" id="WP_184608724.1">
    <property type="nucleotide sequence ID" value="NZ_BOOS01000026.1"/>
</dbReference>
<dbReference type="Proteomes" id="UP000588112">
    <property type="component" value="Unassembled WGS sequence"/>
</dbReference>
<gene>
    <name evidence="2" type="ORF">BJ981_001142</name>
</gene>
<keyword evidence="3" id="KW-1185">Reference proteome</keyword>
<comment type="caution">
    <text evidence="2">The sequence shown here is derived from an EMBL/GenBank/DDBJ whole genome shotgun (WGS) entry which is preliminary data.</text>
</comment>
<feature type="signal peptide" evidence="1">
    <location>
        <begin position="1"/>
        <end position="18"/>
    </location>
</feature>
<dbReference type="EMBL" id="JACHBR010000001">
    <property type="protein sequence ID" value="MBB5625443.1"/>
    <property type="molecule type" value="Genomic_DNA"/>
</dbReference>
<dbReference type="GO" id="GO:0005975">
    <property type="term" value="P:carbohydrate metabolic process"/>
    <property type="evidence" value="ECO:0007669"/>
    <property type="project" value="UniProtKB-ARBA"/>
</dbReference>
<dbReference type="Gene3D" id="2.60.40.10">
    <property type="entry name" value="Immunoglobulins"/>
    <property type="match status" value="1"/>
</dbReference>
<dbReference type="AlphaFoldDB" id="A0A7W8Z0X4"/>